<evidence type="ECO:0000256" key="1">
    <source>
        <dbReference type="ARBA" id="ARBA00001947"/>
    </source>
</evidence>
<gene>
    <name evidence="5" type="ORF">ACFO5W_00655</name>
</gene>
<dbReference type="RefSeq" id="WP_266149962.1">
    <property type="nucleotide sequence ID" value="NZ_CP064028.1"/>
</dbReference>
<dbReference type="InterPro" id="IPR036874">
    <property type="entry name" value="Carbonic_anhydrase_sf"/>
</dbReference>
<evidence type="ECO:0000313" key="5">
    <source>
        <dbReference type="EMBL" id="MFC4525130.1"/>
    </source>
</evidence>
<evidence type="ECO:0000256" key="4">
    <source>
        <dbReference type="ARBA" id="ARBA00022833"/>
    </source>
</evidence>
<comment type="cofactor">
    <cofactor evidence="1">
        <name>Zn(2+)</name>
        <dbReference type="ChEBI" id="CHEBI:29105"/>
    </cofactor>
</comment>
<keyword evidence="6" id="KW-1185">Reference proteome</keyword>
<dbReference type="EMBL" id="JBHSGA010000003">
    <property type="protein sequence ID" value="MFC4525130.1"/>
    <property type="molecule type" value="Genomic_DNA"/>
</dbReference>
<dbReference type="PANTHER" id="PTHR43175:SF3">
    <property type="entry name" value="CARBON DISULFIDE HYDROLASE"/>
    <property type="match status" value="1"/>
</dbReference>
<dbReference type="PANTHER" id="PTHR43175">
    <property type="entry name" value="CARBONIC ANHYDRASE"/>
    <property type="match status" value="1"/>
</dbReference>
<comment type="similarity">
    <text evidence="2">Belongs to the beta-class carbonic anhydrase family.</text>
</comment>
<organism evidence="5 6">
    <name type="scientific">Dyella halodurans</name>
    <dbReference type="NCBI Taxonomy" id="1920171"/>
    <lineage>
        <taxon>Bacteria</taxon>
        <taxon>Pseudomonadati</taxon>
        <taxon>Pseudomonadota</taxon>
        <taxon>Gammaproteobacteria</taxon>
        <taxon>Lysobacterales</taxon>
        <taxon>Rhodanobacteraceae</taxon>
        <taxon>Dyella</taxon>
    </lineage>
</organism>
<evidence type="ECO:0000256" key="2">
    <source>
        <dbReference type="ARBA" id="ARBA00006217"/>
    </source>
</evidence>
<comment type="caution">
    <text evidence="5">The sequence shown here is derived from an EMBL/GenBank/DDBJ whole genome shotgun (WGS) entry which is preliminary data.</text>
</comment>
<dbReference type="SUPFAM" id="SSF53056">
    <property type="entry name" value="beta-carbonic anhydrase, cab"/>
    <property type="match status" value="1"/>
</dbReference>
<reference evidence="6" key="1">
    <citation type="journal article" date="2019" name="Int. J. Syst. Evol. Microbiol.">
        <title>The Global Catalogue of Microorganisms (GCM) 10K type strain sequencing project: providing services to taxonomists for standard genome sequencing and annotation.</title>
        <authorList>
            <consortium name="The Broad Institute Genomics Platform"/>
            <consortium name="The Broad Institute Genome Sequencing Center for Infectious Disease"/>
            <person name="Wu L."/>
            <person name="Ma J."/>
        </authorList>
    </citation>
    <scope>NUCLEOTIDE SEQUENCE [LARGE SCALE GENOMIC DNA]</scope>
    <source>
        <strain evidence="6">CCM 4481</strain>
    </source>
</reference>
<evidence type="ECO:0000256" key="3">
    <source>
        <dbReference type="ARBA" id="ARBA00022723"/>
    </source>
</evidence>
<dbReference type="Proteomes" id="UP001595961">
    <property type="component" value="Unassembled WGS sequence"/>
</dbReference>
<accession>A0ABV9BX15</accession>
<evidence type="ECO:0000313" key="6">
    <source>
        <dbReference type="Proteomes" id="UP001595961"/>
    </source>
</evidence>
<dbReference type="Gene3D" id="3.40.1050.10">
    <property type="entry name" value="Carbonic anhydrase"/>
    <property type="match status" value="1"/>
</dbReference>
<protein>
    <submittedName>
        <fullName evidence="5">Carbonic anhydrase</fullName>
    </submittedName>
</protein>
<name>A0ABV9BX15_9GAMM</name>
<keyword evidence="4" id="KW-0862">Zinc</keyword>
<dbReference type="InterPro" id="IPR001765">
    <property type="entry name" value="Carbonic_anhydrase"/>
</dbReference>
<sequence>MGQFSAYEYRKLPGFDMNAFEGANQAIPMKTLVIHCFDPRAADIPLAVAAYLGDEVYPGENILDESGNRVGHTRTLFVETNAGGRAAFALESVAAMDYIFSVQNVVVVHHSFCGTTTLTPELLIKKFHDHHRADIATMFDRGSLAIMDFEDSIKHDIALLRSSPAVPKRIKLYGFFYEISTGKLTEVVRDIPAWMST</sequence>
<proteinExistence type="inferred from homology"/>
<keyword evidence="3" id="KW-0479">Metal-binding</keyword>
<dbReference type="SMART" id="SM00947">
    <property type="entry name" value="Pro_CA"/>
    <property type="match status" value="1"/>
</dbReference>